<keyword evidence="2" id="KW-1185">Reference proteome</keyword>
<gene>
    <name evidence="1" type="ORF">GRS66_010305</name>
</gene>
<protein>
    <submittedName>
        <fullName evidence="1">Uncharacterized protein</fullName>
    </submittedName>
</protein>
<evidence type="ECO:0000313" key="2">
    <source>
        <dbReference type="Proteomes" id="UP000501346"/>
    </source>
</evidence>
<evidence type="ECO:0000313" key="1">
    <source>
        <dbReference type="EMBL" id="QID87625.1"/>
    </source>
</evidence>
<organism evidence="1 2">
    <name type="scientific">Saccharomyces pastorianus</name>
    <name type="common">Lager yeast</name>
    <name type="synonym">Saccharomyces cerevisiae x Saccharomyces eubayanus</name>
    <dbReference type="NCBI Taxonomy" id="27292"/>
    <lineage>
        <taxon>Eukaryota</taxon>
        <taxon>Fungi</taxon>
        <taxon>Dikarya</taxon>
        <taxon>Ascomycota</taxon>
        <taxon>Saccharomycotina</taxon>
        <taxon>Saccharomycetes</taxon>
        <taxon>Saccharomycetales</taxon>
        <taxon>Saccharomycetaceae</taxon>
        <taxon>Saccharomyces</taxon>
    </lineage>
</organism>
<dbReference type="AlphaFoldDB" id="A0A6C1EET5"/>
<accession>A0A6C1EET5</accession>
<sequence>MSDKPDSQVFCPDCNERLQKCLIQQNYAIIICPSLTCGYPFNQREVLENLTYVDDNDVLRVAKKRLSTRSKP</sequence>
<proteinExistence type="predicted"/>
<dbReference type="EMBL" id="CP049011">
    <property type="protein sequence ID" value="QID87625.1"/>
    <property type="molecule type" value="Genomic_DNA"/>
</dbReference>
<dbReference type="OrthoDB" id="4039633at2759"/>
<reference evidence="1 2" key="1">
    <citation type="journal article" date="2019" name="BMC Genomics">
        <title>Chromosome level assembly and comparative genome analysis confirm lager-brewing yeasts originated from a single hybridization.</title>
        <authorList>
            <person name="Salazar A.N."/>
            <person name="Gorter de Vries A.R."/>
            <person name="van den Broek M."/>
            <person name="Brouwers N."/>
            <person name="de la Torre Cortes P."/>
            <person name="Kuijpers N.G.A."/>
            <person name="Daran J.G."/>
            <person name="Abeel T."/>
        </authorList>
    </citation>
    <scope>NUCLEOTIDE SEQUENCE [LARGE SCALE GENOMIC DNA]</scope>
    <source>
        <strain evidence="1 2">CBS 1483</strain>
    </source>
</reference>
<name>A0A6C1EET5_SACPS</name>
<dbReference type="Proteomes" id="UP000501346">
    <property type="component" value="Chromosome SeXIV"/>
</dbReference>
<dbReference type="SUPFAM" id="SSF57850">
    <property type="entry name" value="RING/U-box"/>
    <property type="match status" value="1"/>
</dbReference>